<gene>
    <name evidence="1" type="ORF">C8P68_10293</name>
</gene>
<keyword evidence="2" id="KW-1185">Reference proteome</keyword>
<name>A0A2T5JBY1_9SPHI</name>
<dbReference type="InterPro" id="IPR035093">
    <property type="entry name" value="RelE/ParE_toxin_dom_sf"/>
</dbReference>
<organism evidence="1 2">
    <name type="scientific">Mucilaginibacter yixingensis</name>
    <dbReference type="NCBI Taxonomy" id="1295612"/>
    <lineage>
        <taxon>Bacteria</taxon>
        <taxon>Pseudomonadati</taxon>
        <taxon>Bacteroidota</taxon>
        <taxon>Sphingobacteriia</taxon>
        <taxon>Sphingobacteriales</taxon>
        <taxon>Sphingobacteriaceae</taxon>
        <taxon>Mucilaginibacter</taxon>
    </lineage>
</organism>
<evidence type="ECO:0000313" key="1">
    <source>
        <dbReference type="EMBL" id="PTQ99277.1"/>
    </source>
</evidence>
<sequence>MRVVWTENAHFTFDSILTQIENKWGEEIALEFYLATHQKITLIEANPYLYKESSIPNTRHAVISKQTSMLYEIGLDAVLILFFFDNRQEPFI</sequence>
<dbReference type="EMBL" id="QAOQ01000002">
    <property type="protein sequence ID" value="PTQ99277.1"/>
    <property type="molecule type" value="Genomic_DNA"/>
</dbReference>
<dbReference type="RefSeq" id="WP_107827216.1">
    <property type="nucleotide sequence ID" value="NZ_CP160205.1"/>
</dbReference>
<dbReference type="AlphaFoldDB" id="A0A2T5JBY1"/>
<dbReference type="Gene3D" id="3.30.2310.20">
    <property type="entry name" value="RelE-like"/>
    <property type="match status" value="1"/>
</dbReference>
<evidence type="ECO:0000313" key="2">
    <source>
        <dbReference type="Proteomes" id="UP000244168"/>
    </source>
</evidence>
<dbReference type="OrthoDB" id="1098070at2"/>
<dbReference type="Proteomes" id="UP000244168">
    <property type="component" value="Unassembled WGS sequence"/>
</dbReference>
<proteinExistence type="predicted"/>
<reference evidence="1 2" key="1">
    <citation type="submission" date="2018-04" db="EMBL/GenBank/DDBJ databases">
        <title>Genomic Encyclopedia of Archaeal and Bacterial Type Strains, Phase II (KMG-II): from individual species to whole genera.</title>
        <authorList>
            <person name="Goeker M."/>
        </authorList>
    </citation>
    <scope>NUCLEOTIDE SEQUENCE [LARGE SCALE GENOMIC DNA]</scope>
    <source>
        <strain evidence="1 2">DSM 26809</strain>
    </source>
</reference>
<protein>
    <submittedName>
        <fullName evidence="1">Plasmid stabilization system protein ParE</fullName>
    </submittedName>
</protein>
<accession>A0A2T5JBY1</accession>
<comment type="caution">
    <text evidence="1">The sequence shown here is derived from an EMBL/GenBank/DDBJ whole genome shotgun (WGS) entry which is preliminary data.</text>
</comment>